<proteinExistence type="predicted"/>
<evidence type="ECO:0000313" key="3">
    <source>
        <dbReference type="Proteomes" id="UP001162640"/>
    </source>
</evidence>
<organism evidence="2 3">
    <name type="scientific">Triparma laevis f. inornata</name>
    <dbReference type="NCBI Taxonomy" id="1714386"/>
    <lineage>
        <taxon>Eukaryota</taxon>
        <taxon>Sar</taxon>
        <taxon>Stramenopiles</taxon>
        <taxon>Ochrophyta</taxon>
        <taxon>Bolidophyceae</taxon>
        <taxon>Parmales</taxon>
        <taxon>Triparmaceae</taxon>
        <taxon>Triparma</taxon>
    </lineage>
</organism>
<protein>
    <submittedName>
        <fullName evidence="2">Uncharacterized protein</fullName>
    </submittedName>
</protein>
<comment type="caution">
    <text evidence="2">The sequence shown here is derived from an EMBL/GenBank/DDBJ whole genome shotgun (WGS) entry which is preliminary data.</text>
</comment>
<keyword evidence="1" id="KW-0175">Coiled coil</keyword>
<sequence length="538" mass="60806">MSSLPPQTRKWGTDTYSKFDSITDLDSETLQSVTSTNFTLGSPPPPPPNLVDVMYASEKLKKRVLNVEKNNGVWAVDVLPLRLWSASVETGMEGRPYPVQPLTILLSTLYPKGQLLTYKINTLPSPESPPSNENVIELVINQILNPDYSPSYKPTKLVFTDSILYHELSHTIRGLDIEPCYVETHANGLIEYVETISKRLKKEGVGDYDEDCFEKEKLGFKGVPYFYETYKEILEKKIWEGFSVRQSFKMVTKDRTFYCCCLGSDGIYGLALFYSKLDLCTRFESAVSTLWKKSDRCFLASIAALALTYIQFTNSSLHFSLWRFVLAADGEASVIFKDCLHVSFKELDSIQKENYAVVNDRGCEAAGSEGVVYPIPVAIKSGQMKDVDERTFDDLIVAGGVFNSLERDSKLKEKLLDIKFEKNWEGIVEPQFETYGVEVDVGNGDVEKVDVTFDPVWTKSEVSGVLEQVAKKVEEGKKEEEQEEEEQVRVVQEAMDEAKIDDVKVGVGGKGRGRGGSERHRIERVARSWLRRRVELQN</sequence>
<feature type="coiled-coil region" evidence="1">
    <location>
        <begin position="466"/>
        <end position="501"/>
    </location>
</feature>
<dbReference type="AlphaFoldDB" id="A0A9W7AXW7"/>
<accession>A0A9W7AXW7</accession>
<dbReference type="Proteomes" id="UP001162640">
    <property type="component" value="Unassembled WGS sequence"/>
</dbReference>
<evidence type="ECO:0000256" key="1">
    <source>
        <dbReference type="SAM" id="Coils"/>
    </source>
</evidence>
<dbReference type="EMBL" id="BLQM01000275">
    <property type="protein sequence ID" value="GMH80054.1"/>
    <property type="molecule type" value="Genomic_DNA"/>
</dbReference>
<reference evidence="3" key="1">
    <citation type="journal article" date="2023" name="Commun. Biol.">
        <title>Genome analysis of Parmales, the sister group of diatoms, reveals the evolutionary specialization of diatoms from phago-mixotrophs to photoautotrophs.</title>
        <authorList>
            <person name="Ban H."/>
            <person name="Sato S."/>
            <person name="Yoshikawa S."/>
            <person name="Yamada K."/>
            <person name="Nakamura Y."/>
            <person name="Ichinomiya M."/>
            <person name="Sato N."/>
            <person name="Blanc-Mathieu R."/>
            <person name="Endo H."/>
            <person name="Kuwata A."/>
            <person name="Ogata H."/>
        </authorList>
    </citation>
    <scope>NUCLEOTIDE SEQUENCE [LARGE SCALE GENOMIC DNA]</scope>
</reference>
<name>A0A9W7AXW7_9STRA</name>
<gene>
    <name evidence="2" type="ORF">TL16_g08383</name>
</gene>
<evidence type="ECO:0000313" key="2">
    <source>
        <dbReference type="EMBL" id="GMH80054.1"/>
    </source>
</evidence>